<accession>A0AAV4MSY6</accession>
<dbReference type="AlphaFoldDB" id="A0AAV4MSY6"/>
<evidence type="ECO:0000313" key="3">
    <source>
        <dbReference type="Proteomes" id="UP001054837"/>
    </source>
</evidence>
<evidence type="ECO:0000256" key="1">
    <source>
        <dbReference type="SAM" id="MobiDB-lite"/>
    </source>
</evidence>
<evidence type="ECO:0000313" key="2">
    <source>
        <dbReference type="EMBL" id="GIX75520.1"/>
    </source>
</evidence>
<reference evidence="2 3" key="1">
    <citation type="submission" date="2021-06" db="EMBL/GenBank/DDBJ databases">
        <title>Caerostris darwini draft genome.</title>
        <authorList>
            <person name="Kono N."/>
            <person name="Arakawa K."/>
        </authorList>
    </citation>
    <scope>NUCLEOTIDE SEQUENCE [LARGE SCALE GENOMIC DNA]</scope>
</reference>
<dbReference type="EMBL" id="BPLQ01000828">
    <property type="protein sequence ID" value="GIX75520.1"/>
    <property type="molecule type" value="Genomic_DNA"/>
</dbReference>
<comment type="caution">
    <text evidence="2">The sequence shown here is derived from an EMBL/GenBank/DDBJ whole genome shotgun (WGS) entry which is preliminary data.</text>
</comment>
<proteinExistence type="predicted"/>
<feature type="compositionally biased region" description="Polar residues" evidence="1">
    <location>
        <begin position="41"/>
        <end position="62"/>
    </location>
</feature>
<organism evidence="2 3">
    <name type="scientific">Caerostris darwini</name>
    <dbReference type="NCBI Taxonomy" id="1538125"/>
    <lineage>
        <taxon>Eukaryota</taxon>
        <taxon>Metazoa</taxon>
        <taxon>Ecdysozoa</taxon>
        <taxon>Arthropoda</taxon>
        <taxon>Chelicerata</taxon>
        <taxon>Arachnida</taxon>
        <taxon>Araneae</taxon>
        <taxon>Araneomorphae</taxon>
        <taxon>Entelegynae</taxon>
        <taxon>Araneoidea</taxon>
        <taxon>Araneidae</taxon>
        <taxon>Caerostris</taxon>
    </lineage>
</organism>
<sequence>MPEQPNASKRKNPTSDDDDEGFQKVTSKKDKSKKRLIKLKNPTSSKSIPPVSTRTQPTTFTSRNVQPTVAFSEILRQGNEAKSLGPAPQPIMVREPLPGATTNSSATVSSSSECSLTEIFQCLMDLANQYPTHCQIILRAFGLAKDQMRNSSNRFDMTFHLFEAYTNVLSQSELFTA</sequence>
<protein>
    <submittedName>
        <fullName evidence="2">Uncharacterized protein</fullName>
    </submittedName>
</protein>
<keyword evidence="3" id="KW-1185">Reference proteome</keyword>
<feature type="region of interest" description="Disordered" evidence="1">
    <location>
        <begin position="1"/>
        <end position="62"/>
    </location>
</feature>
<dbReference type="Proteomes" id="UP001054837">
    <property type="component" value="Unassembled WGS sequence"/>
</dbReference>
<gene>
    <name evidence="2" type="ORF">CDAR_298681</name>
</gene>
<name>A0AAV4MSY6_9ARAC</name>